<evidence type="ECO:0000313" key="8">
    <source>
        <dbReference type="EMBL" id="CEG61583.1"/>
    </source>
</evidence>
<dbReference type="Pfam" id="PF07690">
    <property type="entry name" value="MFS_1"/>
    <property type="match status" value="1"/>
</dbReference>
<dbReference type="GO" id="GO:0016020">
    <property type="term" value="C:membrane"/>
    <property type="evidence" value="ECO:0007669"/>
    <property type="project" value="UniProtKB-SubCell"/>
</dbReference>
<organism evidence="8 10">
    <name type="scientific">Legionella micdadei</name>
    <name type="common">Tatlockia micdadei</name>
    <dbReference type="NCBI Taxonomy" id="451"/>
    <lineage>
        <taxon>Bacteria</taxon>
        <taxon>Pseudomonadati</taxon>
        <taxon>Pseudomonadota</taxon>
        <taxon>Gammaproteobacteria</taxon>
        <taxon>Legionellales</taxon>
        <taxon>Legionellaceae</taxon>
        <taxon>Legionella</taxon>
    </lineage>
</organism>
<evidence type="ECO:0000313" key="9">
    <source>
        <dbReference type="EMBL" id="SCY46471.1"/>
    </source>
</evidence>
<evidence type="ECO:0000256" key="4">
    <source>
        <dbReference type="ARBA" id="ARBA00022989"/>
    </source>
</evidence>
<dbReference type="PATRIC" id="fig|451.8.peg.2966"/>
<dbReference type="Gene3D" id="1.20.1250.20">
    <property type="entry name" value="MFS general substrate transporter like domains"/>
    <property type="match status" value="1"/>
</dbReference>
<sequence>MHKENSLSAMFPLFLVLFIDGMGLGLLFPILNTILIEPQAGFLPVDTSLSLRDFYYGLTIGIFMICWFFGAAILGDLSDNVGRKKSLMICLIGAFFGYFLSALAIVCHNFWLLILGRIIAGFTSGSQPIAQAAIVDVSSEDHKARNIGLILLSVSLGFVFGPVFGGLLSDNRWVSWFNFETPMYFAAALSLVNAFLLQWSFRETFVKANNHKLAIRWHHAVHIFISAFQHDSIKKYSFVLLVMIFGWSNYFSFISMYLSQVYHYSTMENSFFLALMGLGFSLGCGSIVNYCTKRYSFDRIVIVGLTITATLVLLTLLVNQEWVAWLAALLIGVSLSVAYSVLLTIFSNQVNENEQGWVMGVTGSVMALCFGLTSIFTGFIAQVGAVLPMMLATIGLAGSAGILLLIKLSSSNKISEKMANPNLDEAPPSI</sequence>
<protein>
    <submittedName>
        <fullName evidence="9">Predicted arabinose efflux permease, MFS family</fullName>
    </submittedName>
    <submittedName>
        <fullName evidence="8">Putative Multidrug transporter</fullName>
    </submittedName>
</protein>
<dbReference type="EMBL" id="LN614830">
    <property type="protein sequence ID" value="CEG61583.1"/>
    <property type="molecule type" value="Genomic_DNA"/>
</dbReference>
<evidence type="ECO:0000256" key="1">
    <source>
        <dbReference type="ARBA" id="ARBA00004141"/>
    </source>
</evidence>
<keyword evidence="3 6" id="KW-0812">Transmembrane</keyword>
<gene>
    <name evidence="8" type="ORF">LMI_2315</name>
    <name evidence="9" type="ORF">SAMN02982997_01790</name>
</gene>
<evidence type="ECO:0000259" key="7">
    <source>
        <dbReference type="PROSITE" id="PS50850"/>
    </source>
</evidence>
<dbReference type="InterPro" id="IPR020846">
    <property type="entry name" value="MFS_dom"/>
</dbReference>
<reference evidence="9 11" key="3">
    <citation type="submission" date="2016-10" db="EMBL/GenBank/DDBJ databases">
        <authorList>
            <person name="Varghese N."/>
            <person name="Submissions S."/>
        </authorList>
    </citation>
    <scope>NUCLEOTIDE SEQUENCE [LARGE SCALE GENOMIC DNA]</scope>
    <source>
        <strain evidence="9 11">ATCC 33218</strain>
    </source>
</reference>
<dbReference type="EMBL" id="FMVN01000008">
    <property type="protein sequence ID" value="SCY46471.1"/>
    <property type="molecule type" value="Genomic_DNA"/>
</dbReference>
<evidence type="ECO:0000256" key="3">
    <source>
        <dbReference type="ARBA" id="ARBA00022692"/>
    </source>
</evidence>
<evidence type="ECO:0000256" key="5">
    <source>
        <dbReference type="ARBA" id="ARBA00023136"/>
    </source>
</evidence>
<dbReference type="InterPro" id="IPR036259">
    <property type="entry name" value="MFS_trans_sf"/>
</dbReference>
<dbReference type="GO" id="GO:0022857">
    <property type="term" value="F:transmembrane transporter activity"/>
    <property type="evidence" value="ECO:0007669"/>
    <property type="project" value="InterPro"/>
</dbReference>
<feature type="transmembrane region" description="Helical" evidence="6">
    <location>
        <begin position="181"/>
        <end position="201"/>
    </location>
</feature>
<dbReference type="HOGENOM" id="CLU_001265_10_11_6"/>
<reference evidence="10" key="1">
    <citation type="submission" date="2014-09" db="EMBL/GenBank/DDBJ databases">
        <authorList>
            <person name="Gomez-Valero L."/>
        </authorList>
    </citation>
    <scope>NUCLEOTIDE SEQUENCE [LARGE SCALE GENOMIC DNA]</scope>
    <source>
        <strain evidence="10">ATCC33218</strain>
    </source>
</reference>
<dbReference type="InterPro" id="IPR011701">
    <property type="entry name" value="MFS"/>
</dbReference>
<keyword evidence="2" id="KW-0813">Transport</keyword>
<feature type="transmembrane region" description="Helical" evidence="6">
    <location>
        <begin position="324"/>
        <end position="345"/>
    </location>
</feature>
<proteinExistence type="predicted"/>
<feature type="transmembrane region" description="Helical" evidence="6">
    <location>
        <begin position="238"/>
        <end position="258"/>
    </location>
</feature>
<comment type="subcellular location">
    <subcellularLocation>
        <location evidence="1">Membrane</location>
        <topology evidence="1">Multi-pass membrane protein</topology>
    </subcellularLocation>
</comment>
<evidence type="ECO:0000313" key="10">
    <source>
        <dbReference type="Proteomes" id="UP000032414"/>
    </source>
</evidence>
<evidence type="ECO:0000256" key="2">
    <source>
        <dbReference type="ARBA" id="ARBA00022448"/>
    </source>
</evidence>
<feature type="domain" description="Major facilitator superfamily (MFS) profile" evidence="7">
    <location>
        <begin position="9"/>
        <end position="413"/>
    </location>
</feature>
<feature type="transmembrane region" description="Helical" evidence="6">
    <location>
        <begin position="12"/>
        <end position="34"/>
    </location>
</feature>
<feature type="transmembrane region" description="Helical" evidence="6">
    <location>
        <begin position="147"/>
        <end position="169"/>
    </location>
</feature>
<dbReference type="OrthoDB" id="9764259at2"/>
<name>A0A098GGJ3_LEGMI</name>
<feature type="transmembrane region" description="Helical" evidence="6">
    <location>
        <begin position="357"/>
        <end position="380"/>
    </location>
</feature>
<feature type="transmembrane region" description="Helical" evidence="6">
    <location>
        <begin position="300"/>
        <end position="318"/>
    </location>
</feature>
<feature type="transmembrane region" description="Helical" evidence="6">
    <location>
        <begin position="386"/>
        <end position="408"/>
    </location>
</feature>
<keyword evidence="4 6" id="KW-1133">Transmembrane helix</keyword>
<dbReference type="PANTHER" id="PTHR23504">
    <property type="entry name" value="MAJOR FACILITATOR SUPERFAMILY DOMAIN-CONTAINING PROTEIN 10"/>
    <property type="match status" value="1"/>
</dbReference>
<feature type="transmembrane region" description="Helical" evidence="6">
    <location>
        <begin position="270"/>
        <end position="288"/>
    </location>
</feature>
<keyword evidence="11" id="KW-1185">Reference proteome</keyword>
<dbReference type="RefSeq" id="WP_045099798.1">
    <property type="nucleotide sequence ID" value="NZ_CP020614.1"/>
</dbReference>
<dbReference type="SUPFAM" id="SSF103473">
    <property type="entry name" value="MFS general substrate transporter"/>
    <property type="match status" value="1"/>
</dbReference>
<dbReference type="AlphaFoldDB" id="A0A098GGJ3"/>
<accession>A0A098GGJ3</accession>
<feature type="transmembrane region" description="Helical" evidence="6">
    <location>
        <begin position="111"/>
        <end position="135"/>
    </location>
</feature>
<keyword evidence="5 6" id="KW-0472">Membrane</keyword>
<feature type="transmembrane region" description="Helical" evidence="6">
    <location>
        <begin position="86"/>
        <end position="105"/>
    </location>
</feature>
<dbReference type="PANTHER" id="PTHR23504:SF15">
    <property type="entry name" value="MAJOR FACILITATOR SUPERFAMILY (MFS) PROFILE DOMAIN-CONTAINING PROTEIN"/>
    <property type="match status" value="1"/>
</dbReference>
<dbReference type="CDD" id="cd17330">
    <property type="entry name" value="MFS_SLC46_TetA_like"/>
    <property type="match status" value="1"/>
</dbReference>
<evidence type="ECO:0000256" key="6">
    <source>
        <dbReference type="SAM" id="Phobius"/>
    </source>
</evidence>
<reference evidence="8" key="2">
    <citation type="submission" date="2014-09" db="EMBL/GenBank/DDBJ databases">
        <authorList>
            <person name="GOMEZ-VALERO Laura"/>
        </authorList>
    </citation>
    <scope>NUCLEOTIDE SEQUENCE</scope>
    <source>
        <strain evidence="8">ATCC33218</strain>
    </source>
</reference>
<dbReference type="Proteomes" id="UP000032414">
    <property type="component" value="Chromosome I"/>
</dbReference>
<evidence type="ECO:0000313" key="11">
    <source>
        <dbReference type="Proteomes" id="UP000182998"/>
    </source>
</evidence>
<dbReference type="Proteomes" id="UP000182998">
    <property type="component" value="Unassembled WGS sequence"/>
</dbReference>
<dbReference type="STRING" id="451.B6N58_04595"/>
<feature type="transmembrane region" description="Helical" evidence="6">
    <location>
        <begin position="54"/>
        <end position="74"/>
    </location>
</feature>
<dbReference type="KEGG" id="tmc:LMI_2315"/>
<dbReference type="PROSITE" id="PS50850">
    <property type="entry name" value="MFS"/>
    <property type="match status" value="1"/>
</dbReference>